<accession>A0A2S0KPE0</accession>
<evidence type="ECO:0000313" key="2">
    <source>
        <dbReference type="Proteomes" id="UP000237947"/>
    </source>
</evidence>
<dbReference type="EMBL" id="CP027226">
    <property type="protein sequence ID" value="AVM42869.1"/>
    <property type="molecule type" value="Genomic_DNA"/>
</dbReference>
<protein>
    <submittedName>
        <fullName evidence="1">Uncharacterized protein</fullName>
    </submittedName>
</protein>
<dbReference type="RefSeq" id="WP_106012818.1">
    <property type="nucleotide sequence ID" value="NZ_CP027226.1"/>
</dbReference>
<keyword evidence="2" id="KW-1185">Reference proteome</keyword>
<name>A0A2S0KPE0_9FIRM</name>
<organism evidence="1 2">
    <name type="scientific">Fastidiosipila sanguinis</name>
    <dbReference type="NCBI Taxonomy" id="236753"/>
    <lineage>
        <taxon>Bacteria</taxon>
        <taxon>Bacillati</taxon>
        <taxon>Bacillota</taxon>
        <taxon>Clostridia</taxon>
        <taxon>Eubacteriales</taxon>
        <taxon>Oscillospiraceae</taxon>
        <taxon>Fastidiosipila</taxon>
    </lineage>
</organism>
<gene>
    <name evidence="1" type="ORF">C5Q98_06425</name>
</gene>
<evidence type="ECO:0000313" key="1">
    <source>
        <dbReference type="EMBL" id="AVM42869.1"/>
    </source>
</evidence>
<proteinExistence type="predicted"/>
<sequence>MAYVLITVFTLFGSGYLSNFTQNLSIANFEVASILDLFQITAPDARFAADGVYGIPLELSRIVNILFWLTLLLQVSILRTKFSNKNIKRVTASVIGIVCLSLFVSFSLKAHHSVKYTGDRQSSYMNNPETAYYQENRADINAIEADFTSNYNEFQVEEYSINIQAAANLKADATVKLDNPELNKYLFTLHHSYQINAITDKAGRTIPFTRAYDYIIIEPRNHTDEINFKYKCISHNKYFVNHQNMTLPAYHIYYPRAGFYHVWDYDLDNYKVNTEFQESDYLIKVQANYQVESNLEKIASDTFQGKAESVSLFGGFLERVERDGQSYIYGPMSGQRPYFDTRKARELSEKVNEITDFNLPMDYKDKDIFMTHIMLKQSNGAEEMTLFPDHIILSDIQPNPDAILYNHLIRELKSFQISDDLKGVFVKKLLYGANREVRKKPSYETLAIIDKYEKLLAKNYYDFSEEERNFYDEAEDQYWMARDEFTDLLDYQMNVLGEEYVLKKIYEYIKNEDSSTSYIDLIFYME</sequence>
<dbReference type="OrthoDB" id="1929528at2"/>
<reference evidence="2" key="1">
    <citation type="submission" date="2018-02" db="EMBL/GenBank/DDBJ databases">
        <authorList>
            <person name="Holder M.E."/>
            <person name="Ajami N.J."/>
            <person name="Petrosino J.F."/>
        </authorList>
    </citation>
    <scope>NUCLEOTIDE SEQUENCE [LARGE SCALE GENOMIC DNA]</scope>
    <source>
        <strain evidence="2">CCUG 47711</strain>
    </source>
</reference>
<dbReference type="AlphaFoldDB" id="A0A2S0KPE0"/>
<dbReference type="KEGG" id="fsa:C5Q98_06425"/>
<dbReference type="Proteomes" id="UP000237947">
    <property type="component" value="Chromosome"/>
</dbReference>